<dbReference type="Proteomes" id="UP000515312">
    <property type="component" value="Chromosome"/>
</dbReference>
<gene>
    <name evidence="1" type="ORF">H7849_11070</name>
</gene>
<dbReference type="AlphaFoldDB" id="A0A7G8BQV5"/>
<dbReference type="KEGG" id="adin:H7849_11070"/>
<organism evidence="1 2">
    <name type="scientific">Alloacidobacterium dinghuense</name>
    <dbReference type="NCBI Taxonomy" id="2763107"/>
    <lineage>
        <taxon>Bacteria</taxon>
        <taxon>Pseudomonadati</taxon>
        <taxon>Acidobacteriota</taxon>
        <taxon>Terriglobia</taxon>
        <taxon>Terriglobales</taxon>
        <taxon>Acidobacteriaceae</taxon>
        <taxon>Alloacidobacterium</taxon>
    </lineage>
</organism>
<proteinExistence type="predicted"/>
<evidence type="ECO:0000313" key="2">
    <source>
        <dbReference type="Proteomes" id="UP000515312"/>
    </source>
</evidence>
<dbReference type="EMBL" id="CP060394">
    <property type="protein sequence ID" value="QNI34925.1"/>
    <property type="molecule type" value="Genomic_DNA"/>
</dbReference>
<keyword evidence="2" id="KW-1185">Reference proteome</keyword>
<sequence length="374" mass="40898">MKRRSFIKGIGVASAALSTGGLLGSLKLQAEEDEKSGRLEPGDAAILRFLAAIETIETDLWQQYAELGGNQTNEPPQITGLTGGNAAYIRALQNLDGDMPQYIHDNTEDEFSHQDFINSYLASKGADTADLKSFRNLPSSQATGAQNIGRLTNLMELTVDTSWWTRYRSRTKNPDLGDTFTNAIKVLGTKKHTAIPRNNNEAQLDSSSPNGVTDLTQYIANTAGFHFAFIEQGGTSLYAQLAQRVSHSEVLRILLSIGGTEIMHFQTWHDKAGNCPPLKGVKDPVSGDTVDFPDISKFAGNEDLQANLIMPEPTSFLNRKFPPVSIIRPTATKGAAAATVKAFIDDGLFLRQSPAFFKYINDLAEDADEARRRD</sequence>
<evidence type="ECO:0000313" key="1">
    <source>
        <dbReference type="EMBL" id="QNI34925.1"/>
    </source>
</evidence>
<dbReference type="Pfam" id="PF13668">
    <property type="entry name" value="Ferritin_2"/>
    <property type="match status" value="1"/>
</dbReference>
<reference evidence="1 2" key="1">
    <citation type="submission" date="2020-08" db="EMBL/GenBank/DDBJ databases">
        <title>Edaphobacter telluris sp. nov. and Acidobacterium dinghuensis sp. nov., two acidobacteria isolated from forest soil.</title>
        <authorList>
            <person name="Fu J."/>
            <person name="Qiu L."/>
        </authorList>
    </citation>
    <scope>NUCLEOTIDE SEQUENCE [LARGE SCALE GENOMIC DNA]</scope>
    <source>
        <strain evidence="1">4Y35</strain>
    </source>
</reference>
<protein>
    <submittedName>
        <fullName evidence="1">Ferritin-like domain-containing protein</fullName>
    </submittedName>
</protein>
<name>A0A7G8BQV5_9BACT</name>
<accession>A0A7G8BQV5</accession>